<evidence type="ECO:0000313" key="1">
    <source>
        <dbReference type="EMBL" id="TFK66269.1"/>
    </source>
</evidence>
<organism evidence="1 2">
    <name type="scientific">Pluteus cervinus</name>
    <dbReference type="NCBI Taxonomy" id="181527"/>
    <lineage>
        <taxon>Eukaryota</taxon>
        <taxon>Fungi</taxon>
        <taxon>Dikarya</taxon>
        <taxon>Basidiomycota</taxon>
        <taxon>Agaricomycotina</taxon>
        <taxon>Agaricomycetes</taxon>
        <taxon>Agaricomycetidae</taxon>
        <taxon>Agaricales</taxon>
        <taxon>Pluteineae</taxon>
        <taxon>Pluteaceae</taxon>
        <taxon>Pluteus</taxon>
    </lineage>
</organism>
<gene>
    <name evidence="1" type="ORF">BDN72DRAFT_155995</name>
</gene>
<accession>A0ACD3ALQ2</accession>
<name>A0ACD3ALQ2_9AGAR</name>
<sequence length="325" mass="36009">MSCAPPNVNLGPYSGVELLCTFAAMALWGIACMQTFLYFFKHQSDPLPLRLLVSYLWIMDTVHQCLIVSGSYKANVSGQVYVINNVRPEYVIQMLITSLVSAPAQGFFAYRIWTFTKRGWVVPVIVIPAIAFQLVDGILLVRYNLDARLASQVTSSKSRTLLITSFATSAIVDLFLSIGLCIALWRTYMRGGTALRRTTHMVYRVTLFSINTGSWTALVALLTIMSVVVYPGNFIYVGLYFLLSPMYCNSILASLNARSYLRGDLSKPIEMSGIRHTLTEKPTPPRIDTEARASTSVESVSPGTTVVSSRRLSELLDKDLCTSPV</sequence>
<proteinExistence type="predicted"/>
<dbReference type="EMBL" id="ML208410">
    <property type="protein sequence ID" value="TFK66269.1"/>
    <property type="molecule type" value="Genomic_DNA"/>
</dbReference>
<keyword evidence="2" id="KW-1185">Reference proteome</keyword>
<dbReference type="Proteomes" id="UP000308600">
    <property type="component" value="Unassembled WGS sequence"/>
</dbReference>
<evidence type="ECO:0000313" key="2">
    <source>
        <dbReference type="Proteomes" id="UP000308600"/>
    </source>
</evidence>
<protein>
    <submittedName>
        <fullName evidence="1">Uncharacterized protein</fullName>
    </submittedName>
</protein>
<reference evidence="1 2" key="1">
    <citation type="journal article" date="2019" name="Nat. Ecol. Evol.">
        <title>Megaphylogeny resolves global patterns of mushroom evolution.</title>
        <authorList>
            <person name="Varga T."/>
            <person name="Krizsan K."/>
            <person name="Foldi C."/>
            <person name="Dima B."/>
            <person name="Sanchez-Garcia M."/>
            <person name="Sanchez-Ramirez S."/>
            <person name="Szollosi G.J."/>
            <person name="Szarkandi J.G."/>
            <person name="Papp V."/>
            <person name="Albert L."/>
            <person name="Andreopoulos W."/>
            <person name="Angelini C."/>
            <person name="Antonin V."/>
            <person name="Barry K.W."/>
            <person name="Bougher N.L."/>
            <person name="Buchanan P."/>
            <person name="Buyck B."/>
            <person name="Bense V."/>
            <person name="Catcheside P."/>
            <person name="Chovatia M."/>
            <person name="Cooper J."/>
            <person name="Damon W."/>
            <person name="Desjardin D."/>
            <person name="Finy P."/>
            <person name="Geml J."/>
            <person name="Haridas S."/>
            <person name="Hughes K."/>
            <person name="Justo A."/>
            <person name="Karasinski D."/>
            <person name="Kautmanova I."/>
            <person name="Kiss B."/>
            <person name="Kocsube S."/>
            <person name="Kotiranta H."/>
            <person name="LaButti K.M."/>
            <person name="Lechner B.E."/>
            <person name="Liimatainen K."/>
            <person name="Lipzen A."/>
            <person name="Lukacs Z."/>
            <person name="Mihaltcheva S."/>
            <person name="Morgado L.N."/>
            <person name="Niskanen T."/>
            <person name="Noordeloos M.E."/>
            <person name="Ohm R.A."/>
            <person name="Ortiz-Santana B."/>
            <person name="Ovrebo C."/>
            <person name="Racz N."/>
            <person name="Riley R."/>
            <person name="Savchenko A."/>
            <person name="Shiryaev A."/>
            <person name="Soop K."/>
            <person name="Spirin V."/>
            <person name="Szebenyi C."/>
            <person name="Tomsovsky M."/>
            <person name="Tulloss R.E."/>
            <person name="Uehling J."/>
            <person name="Grigoriev I.V."/>
            <person name="Vagvolgyi C."/>
            <person name="Papp T."/>
            <person name="Martin F.M."/>
            <person name="Miettinen O."/>
            <person name="Hibbett D.S."/>
            <person name="Nagy L.G."/>
        </authorList>
    </citation>
    <scope>NUCLEOTIDE SEQUENCE [LARGE SCALE GENOMIC DNA]</scope>
    <source>
        <strain evidence="1 2">NL-1719</strain>
    </source>
</reference>